<dbReference type="EMBL" id="JADIME010000010">
    <property type="protein sequence ID" value="MBO8464520.1"/>
    <property type="molecule type" value="Genomic_DNA"/>
</dbReference>
<dbReference type="Pfam" id="PF02368">
    <property type="entry name" value="Big_2"/>
    <property type="match status" value="1"/>
</dbReference>
<evidence type="ECO:0000313" key="3">
    <source>
        <dbReference type="Proteomes" id="UP000823597"/>
    </source>
</evidence>
<name>A0A9D9I1Z4_9BACT</name>
<dbReference type="Proteomes" id="UP000823597">
    <property type="component" value="Unassembled WGS sequence"/>
</dbReference>
<dbReference type="SUPFAM" id="SSF49373">
    <property type="entry name" value="Invasin/intimin cell-adhesion fragments"/>
    <property type="match status" value="1"/>
</dbReference>
<protein>
    <submittedName>
        <fullName evidence="2">Ig-like domain-containing protein</fullName>
    </submittedName>
</protein>
<dbReference type="Gene3D" id="2.60.40.1080">
    <property type="match status" value="1"/>
</dbReference>
<evidence type="ECO:0000313" key="2">
    <source>
        <dbReference type="EMBL" id="MBO8464520.1"/>
    </source>
</evidence>
<sequence>MENMLSAIKYFMAVTAVFAYVVSCTEHTVEVTSVELNQTELELEPGQTALLEADVVPDNATDKSVSWRSANDAVATVDQSGLVTAVSEGITEIIAKAGEVEDVCTLSVRTSLNLPSLINIGDFLLADGTILSKDTDEAIVRQADVIGIVFSKNIAGMSDYDKDYLESKGAKYPRGFAMALKDAADNLSVAWYSDLETGAYLRDETEIGFTDALVEGDSYGTFELSDADFSGFEKTCLVKEFRTDAYNAGYYPAMLAADEYNDYVPVPENATPWYLPSCGQFFEIIRNFADIRFDESNMLPINDDDFMWENITGIVEAINASMDKVSDNLKDPVNDTGVYWTSTTSSSTQARYVYLDNGWSVICMKANKNESYLVRPILTFGSF</sequence>
<organism evidence="2 3">
    <name type="scientific">Candidatus Merdivivens pullistercoris</name>
    <dbReference type="NCBI Taxonomy" id="2840873"/>
    <lineage>
        <taxon>Bacteria</taxon>
        <taxon>Pseudomonadati</taxon>
        <taxon>Bacteroidota</taxon>
        <taxon>Bacteroidia</taxon>
        <taxon>Bacteroidales</taxon>
        <taxon>Muribaculaceae</taxon>
        <taxon>Muribaculaceae incertae sedis</taxon>
        <taxon>Candidatus Merdivivens</taxon>
    </lineage>
</organism>
<reference evidence="2" key="2">
    <citation type="journal article" date="2021" name="PeerJ">
        <title>Extensive microbial diversity within the chicken gut microbiome revealed by metagenomics and culture.</title>
        <authorList>
            <person name="Gilroy R."/>
            <person name="Ravi A."/>
            <person name="Getino M."/>
            <person name="Pursley I."/>
            <person name="Horton D.L."/>
            <person name="Alikhan N.F."/>
            <person name="Baker D."/>
            <person name="Gharbi K."/>
            <person name="Hall N."/>
            <person name="Watson M."/>
            <person name="Adriaenssens E.M."/>
            <person name="Foster-Nyarko E."/>
            <person name="Jarju S."/>
            <person name="Secka A."/>
            <person name="Antonio M."/>
            <person name="Oren A."/>
            <person name="Chaudhuri R.R."/>
            <person name="La Ragione R."/>
            <person name="Hildebrand F."/>
            <person name="Pallen M.J."/>
        </authorList>
    </citation>
    <scope>NUCLEOTIDE SEQUENCE</scope>
    <source>
        <strain evidence="2">10037</strain>
    </source>
</reference>
<gene>
    <name evidence="2" type="ORF">IAB93_00810</name>
</gene>
<comment type="caution">
    <text evidence="2">The sequence shown here is derived from an EMBL/GenBank/DDBJ whole genome shotgun (WGS) entry which is preliminary data.</text>
</comment>
<accession>A0A9D9I1Z4</accession>
<dbReference type="AlphaFoldDB" id="A0A9D9I1Z4"/>
<reference evidence="2" key="1">
    <citation type="submission" date="2020-10" db="EMBL/GenBank/DDBJ databases">
        <authorList>
            <person name="Gilroy R."/>
        </authorList>
    </citation>
    <scope>NUCLEOTIDE SEQUENCE</scope>
    <source>
        <strain evidence="2">10037</strain>
    </source>
</reference>
<evidence type="ECO:0000259" key="1">
    <source>
        <dbReference type="SMART" id="SM00635"/>
    </source>
</evidence>
<dbReference type="SMART" id="SM00635">
    <property type="entry name" value="BID_2"/>
    <property type="match status" value="1"/>
</dbReference>
<feature type="domain" description="BIG2" evidence="1">
    <location>
        <begin position="30"/>
        <end position="107"/>
    </location>
</feature>
<dbReference type="InterPro" id="IPR008964">
    <property type="entry name" value="Invasin/intimin_cell_adhesion"/>
</dbReference>
<proteinExistence type="predicted"/>
<dbReference type="InterPro" id="IPR003343">
    <property type="entry name" value="Big_2"/>
</dbReference>